<feature type="transmembrane region" description="Helical" evidence="6">
    <location>
        <begin position="349"/>
        <end position="368"/>
    </location>
</feature>
<organism evidence="8 9">
    <name type="scientific">Pseudoduganella namucuonensis</name>
    <dbReference type="NCBI Taxonomy" id="1035707"/>
    <lineage>
        <taxon>Bacteria</taxon>
        <taxon>Pseudomonadati</taxon>
        <taxon>Pseudomonadota</taxon>
        <taxon>Betaproteobacteria</taxon>
        <taxon>Burkholderiales</taxon>
        <taxon>Oxalobacteraceae</taxon>
        <taxon>Telluria group</taxon>
        <taxon>Pseudoduganella</taxon>
    </lineage>
</organism>
<dbReference type="InterPro" id="IPR020846">
    <property type="entry name" value="MFS_dom"/>
</dbReference>
<accession>A0A1I7LXQ3</accession>
<dbReference type="EMBL" id="FPBO01000042">
    <property type="protein sequence ID" value="SFV14429.1"/>
    <property type="molecule type" value="Genomic_DNA"/>
</dbReference>
<dbReference type="PROSITE" id="PS50850">
    <property type="entry name" value="MFS"/>
    <property type="match status" value="1"/>
</dbReference>
<feature type="transmembrane region" description="Helical" evidence="6">
    <location>
        <begin position="218"/>
        <end position="234"/>
    </location>
</feature>
<dbReference type="Gene3D" id="1.20.1250.20">
    <property type="entry name" value="MFS general substrate transporter like domains"/>
    <property type="match status" value="1"/>
</dbReference>
<evidence type="ECO:0000256" key="1">
    <source>
        <dbReference type="ARBA" id="ARBA00004141"/>
    </source>
</evidence>
<feature type="transmembrane region" description="Helical" evidence="6">
    <location>
        <begin position="94"/>
        <end position="116"/>
    </location>
</feature>
<comment type="subcellular location">
    <subcellularLocation>
        <location evidence="1">Membrane</location>
        <topology evidence="1">Multi-pass membrane protein</topology>
    </subcellularLocation>
</comment>
<dbReference type="PANTHER" id="PTHR42718:SF9">
    <property type="entry name" value="MAJOR FACILITATOR SUPERFAMILY MULTIDRUG TRANSPORTER MFSC"/>
    <property type="match status" value="1"/>
</dbReference>
<dbReference type="AlphaFoldDB" id="A0A1I7LXQ3"/>
<evidence type="ECO:0000313" key="9">
    <source>
        <dbReference type="Proteomes" id="UP000199391"/>
    </source>
</evidence>
<dbReference type="GO" id="GO:0016020">
    <property type="term" value="C:membrane"/>
    <property type="evidence" value="ECO:0007669"/>
    <property type="project" value="UniProtKB-SubCell"/>
</dbReference>
<evidence type="ECO:0000256" key="5">
    <source>
        <dbReference type="ARBA" id="ARBA00023136"/>
    </source>
</evidence>
<reference evidence="9" key="1">
    <citation type="submission" date="2016-10" db="EMBL/GenBank/DDBJ databases">
        <authorList>
            <person name="Varghese N."/>
            <person name="Submissions S."/>
        </authorList>
    </citation>
    <scope>NUCLEOTIDE SEQUENCE [LARGE SCALE GENOMIC DNA]</scope>
    <source>
        <strain evidence="9">CGMCC 1.11014</strain>
    </source>
</reference>
<dbReference type="STRING" id="1035707.SAMN05216552_104219"/>
<proteinExistence type="predicted"/>
<dbReference type="Proteomes" id="UP000199391">
    <property type="component" value="Unassembled WGS sequence"/>
</dbReference>
<keyword evidence="5 6" id="KW-0472">Membrane</keyword>
<dbReference type="InterPro" id="IPR036259">
    <property type="entry name" value="MFS_trans_sf"/>
</dbReference>
<dbReference type="PANTHER" id="PTHR42718">
    <property type="entry name" value="MAJOR FACILITATOR SUPERFAMILY MULTIDRUG TRANSPORTER MFSC"/>
    <property type="match status" value="1"/>
</dbReference>
<evidence type="ECO:0000256" key="3">
    <source>
        <dbReference type="ARBA" id="ARBA00022692"/>
    </source>
</evidence>
<feature type="transmembrane region" description="Helical" evidence="6">
    <location>
        <begin position="155"/>
        <end position="173"/>
    </location>
</feature>
<feature type="domain" description="Major facilitator superfamily (MFS) profile" evidence="7">
    <location>
        <begin position="3"/>
        <end position="470"/>
    </location>
</feature>
<dbReference type="InterPro" id="IPR011701">
    <property type="entry name" value="MFS"/>
</dbReference>
<evidence type="ECO:0000256" key="2">
    <source>
        <dbReference type="ARBA" id="ARBA00022448"/>
    </source>
</evidence>
<evidence type="ECO:0000313" key="8">
    <source>
        <dbReference type="EMBL" id="SFV14429.1"/>
    </source>
</evidence>
<feature type="transmembrane region" description="Helical" evidence="6">
    <location>
        <begin position="291"/>
        <end position="310"/>
    </location>
</feature>
<dbReference type="Pfam" id="PF07690">
    <property type="entry name" value="MFS_1"/>
    <property type="match status" value="1"/>
</dbReference>
<keyword evidence="3 6" id="KW-0812">Transmembrane</keyword>
<feature type="transmembrane region" description="Helical" evidence="6">
    <location>
        <begin position="255"/>
        <end position="279"/>
    </location>
</feature>
<dbReference type="SUPFAM" id="SSF103473">
    <property type="entry name" value="MFS general substrate transporter"/>
    <property type="match status" value="1"/>
</dbReference>
<feature type="transmembrane region" description="Helical" evidence="6">
    <location>
        <begin position="128"/>
        <end position="149"/>
    </location>
</feature>
<feature type="transmembrane region" description="Helical" evidence="6">
    <location>
        <begin position="69"/>
        <end position="88"/>
    </location>
</feature>
<keyword evidence="2" id="KW-0813">Transport</keyword>
<dbReference type="OrthoDB" id="9807274at2"/>
<dbReference type="RefSeq" id="WP_093559871.1">
    <property type="nucleotide sequence ID" value="NZ_FPBO01000042.1"/>
</dbReference>
<feature type="transmembrane region" description="Helical" evidence="6">
    <location>
        <begin position="317"/>
        <end position="337"/>
    </location>
</feature>
<dbReference type="Gene3D" id="1.20.1720.10">
    <property type="entry name" value="Multidrug resistance protein D"/>
    <property type="match status" value="1"/>
</dbReference>
<feature type="transmembrane region" description="Helical" evidence="6">
    <location>
        <begin position="39"/>
        <end position="57"/>
    </location>
</feature>
<keyword evidence="9" id="KW-1185">Reference proteome</keyword>
<feature type="transmembrane region" description="Helical" evidence="6">
    <location>
        <begin position="380"/>
        <end position="401"/>
    </location>
</feature>
<sequence>MGRFALLYVILFLHVLDSSIANLSLVTIARDFHIELHQGQWIVTSFGIGTAIAVAMGAGLSSWAGEKTVFSYALLASALAALGCGYAGSFAEMVFFRIAHGLASGCIIVLGQRLVLDAVGPARRAFGLSMWTSAVSIAPVAGPLAAAAILEHLSWHWLFWMNVPVIALAMLLLGDGLRFTGAAWSARPRLAPFALLAVALVSLQVLTDAIFAPAGGAAAPWAAVALAASCALLARRAPRGEQGLFQWRLLANANFRLYTTIIITVNAVLMATMVCYPMWLQTGYGLSVTDVAWVVAAGGLIAGLLSPVLAKVKVPGLYPLMIAASLAVFALSCWLTVGVWPQSGMADLMLPRIVLGFGLALFSPATFMSLADLPEKDSTAAISLSMFLRMAFANLIVALGVRLSQLLGGHASESLLAQGYGSADGGVGADVAAMLAQLQLYADTSAMHDLFAGACVVFLLLMGLAWHAIRALAAARRAAAPAASPI</sequence>
<dbReference type="GO" id="GO:0022857">
    <property type="term" value="F:transmembrane transporter activity"/>
    <property type="evidence" value="ECO:0007669"/>
    <property type="project" value="InterPro"/>
</dbReference>
<name>A0A1I7LXQ3_9BURK</name>
<keyword evidence="4 6" id="KW-1133">Transmembrane helix</keyword>
<evidence type="ECO:0000256" key="6">
    <source>
        <dbReference type="SAM" id="Phobius"/>
    </source>
</evidence>
<evidence type="ECO:0000259" key="7">
    <source>
        <dbReference type="PROSITE" id="PS50850"/>
    </source>
</evidence>
<feature type="transmembrane region" description="Helical" evidence="6">
    <location>
        <begin position="193"/>
        <end position="212"/>
    </location>
</feature>
<feature type="transmembrane region" description="Helical" evidence="6">
    <location>
        <begin position="450"/>
        <end position="469"/>
    </location>
</feature>
<protein>
    <submittedName>
        <fullName evidence="8">Major Facilitator Superfamily protein</fullName>
    </submittedName>
</protein>
<evidence type="ECO:0000256" key="4">
    <source>
        <dbReference type="ARBA" id="ARBA00022989"/>
    </source>
</evidence>
<gene>
    <name evidence="8" type="ORF">SAMN05216552_104219</name>
</gene>